<organism evidence="3 4">
    <name type="scientific">Candidatus Woesebacteria bacterium GW2011_GWA1_45_8</name>
    <dbReference type="NCBI Taxonomy" id="1618559"/>
    <lineage>
        <taxon>Bacteria</taxon>
        <taxon>Candidatus Woeseibacteriota</taxon>
    </lineage>
</organism>
<gene>
    <name evidence="3" type="ORF">UX19_C0005G0018</name>
</gene>
<keyword evidence="2" id="KW-0732">Signal</keyword>
<comment type="caution">
    <text evidence="3">The sequence shown here is derived from an EMBL/GenBank/DDBJ whole genome shotgun (WGS) entry which is preliminary data.</text>
</comment>
<keyword evidence="1" id="KW-0472">Membrane</keyword>
<protein>
    <recommendedName>
        <fullName evidence="5">TrbL/VirB6 plasmid conjugal transfer protein</fullName>
    </recommendedName>
</protein>
<evidence type="ECO:0008006" key="5">
    <source>
        <dbReference type="Google" id="ProtNLM"/>
    </source>
</evidence>
<feature type="transmembrane region" description="Helical" evidence="1">
    <location>
        <begin position="438"/>
        <end position="457"/>
    </location>
</feature>
<feature type="transmembrane region" description="Helical" evidence="1">
    <location>
        <begin position="234"/>
        <end position="257"/>
    </location>
</feature>
<feature type="transmembrane region" description="Helical" evidence="1">
    <location>
        <begin position="369"/>
        <end position="386"/>
    </location>
</feature>
<evidence type="ECO:0000313" key="4">
    <source>
        <dbReference type="Proteomes" id="UP000034653"/>
    </source>
</evidence>
<name>A0A0G1MV60_9BACT</name>
<feature type="signal peptide" evidence="2">
    <location>
        <begin position="1"/>
        <end position="29"/>
    </location>
</feature>
<dbReference type="EMBL" id="LCLG01000005">
    <property type="protein sequence ID" value="KKU12186.1"/>
    <property type="molecule type" value="Genomic_DNA"/>
</dbReference>
<feature type="chain" id="PRO_5002538594" description="TrbL/VirB6 plasmid conjugal transfer protein" evidence="2">
    <location>
        <begin position="30"/>
        <end position="527"/>
    </location>
</feature>
<feature type="transmembrane region" description="Helical" evidence="1">
    <location>
        <begin position="209"/>
        <end position="228"/>
    </location>
</feature>
<proteinExistence type="predicted"/>
<feature type="transmembrane region" description="Helical" evidence="1">
    <location>
        <begin position="337"/>
        <end position="357"/>
    </location>
</feature>
<feature type="transmembrane region" description="Helical" evidence="1">
    <location>
        <begin position="177"/>
        <end position="197"/>
    </location>
</feature>
<evidence type="ECO:0000256" key="1">
    <source>
        <dbReference type="SAM" id="Phobius"/>
    </source>
</evidence>
<evidence type="ECO:0000256" key="2">
    <source>
        <dbReference type="SAM" id="SignalP"/>
    </source>
</evidence>
<feature type="transmembrane region" description="Helical" evidence="1">
    <location>
        <begin position="305"/>
        <end position="330"/>
    </location>
</feature>
<reference evidence="3 4" key="1">
    <citation type="journal article" date="2015" name="Nature">
        <title>rRNA introns, odd ribosomes, and small enigmatic genomes across a large radiation of phyla.</title>
        <authorList>
            <person name="Brown C.T."/>
            <person name="Hug L.A."/>
            <person name="Thomas B.C."/>
            <person name="Sharon I."/>
            <person name="Castelle C.J."/>
            <person name="Singh A."/>
            <person name="Wilkins M.J."/>
            <person name="Williams K.H."/>
            <person name="Banfield J.F."/>
        </authorList>
    </citation>
    <scope>NUCLEOTIDE SEQUENCE [LARGE SCALE GENOMIC DNA]</scope>
</reference>
<keyword evidence="1" id="KW-1133">Transmembrane helix</keyword>
<accession>A0A0G1MV60</accession>
<feature type="transmembrane region" description="Helical" evidence="1">
    <location>
        <begin position="278"/>
        <end position="299"/>
    </location>
</feature>
<keyword evidence="1" id="KW-0812">Transmembrane</keyword>
<dbReference type="Proteomes" id="UP000034653">
    <property type="component" value="Unassembled WGS sequence"/>
</dbReference>
<sequence>MFKKLLASVLIASQLLIVSSFLFVTSTRAQTTSGPWYNQTFEQWATKVYDTNQSPESEIFGERYTAAQVQWVIYGLVAFFTMAGEQEVFSCLSQMQDPADIVNCVDEIQAAAQDILTQRPNRSFLAIITSSPVSGVAYVKDVASRLNLVPEAMAQSPGFGFGAAAPVLGLWRVVRNITYFLLVIITVVLAFMIMFRVKISPQTIVTVQSALPKIIIAIVLITFSYAIAGFLIDLMYVVIGLLAAILSTSGLVTGNYAQWQNMFAALTEGDVFTTLALYWLWFMTALWVALFSSGVVAALTAVLSFFIYPILMIIMGIILLIAWFKIIWLLLKTFVNILLLIVFGPIQLLLGAVYIGGFGPWIRGLVSNLVVYPTVGFMSVLAFVFLRGAFWDWEGVPPIGAVLTPVLDTFMPFGAAQIFSGGSWNPPLTFAANQTELLWLGASLVTILLIPNIANIIKGFVERRPFAYGTAIGEAFGPMAATGKFIWGTPQAGLQASTRGAIGRMFGSLTSRGAISGTKVPGGLPPK</sequence>
<evidence type="ECO:0000313" key="3">
    <source>
        <dbReference type="EMBL" id="KKU12186.1"/>
    </source>
</evidence>
<dbReference type="AlphaFoldDB" id="A0A0G1MV60"/>